<feature type="region of interest" description="Disordered" evidence="2">
    <location>
        <begin position="828"/>
        <end position="847"/>
    </location>
</feature>
<feature type="coiled-coil region" evidence="1">
    <location>
        <begin position="210"/>
        <end position="354"/>
    </location>
</feature>
<reference evidence="4" key="1">
    <citation type="submission" date="2025-08" db="UniProtKB">
        <authorList>
            <consortium name="RefSeq"/>
        </authorList>
    </citation>
    <scope>IDENTIFICATION</scope>
    <source>
        <tissue evidence="4">Testes</tissue>
    </source>
</reference>
<feature type="coiled-coil region" evidence="1">
    <location>
        <begin position="52"/>
        <end position="152"/>
    </location>
</feature>
<feature type="compositionally biased region" description="Polar residues" evidence="2">
    <location>
        <begin position="1065"/>
        <end position="1083"/>
    </location>
</feature>
<feature type="region of interest" description="Disordered" evidence="2">
    <location>
        <begin position="993"/>
        <end position="1104"/>
    </location>
</feature>
<feature type="region of interest" description="Disordered" evidence="2">
    <location>
        <begin position="168"/>
        <end position="206"/>
    </location>
</feature>
<keyword evidence="3" id="KW-1185">Reference proteome</keyword>
<feature type="compositionally biased region" description="Basic and acidic residues" evidence="2">
    <location>
        <begin position="403"/>
        <end position="423"/>
    </location>
</feature>
<dbReference type="Proteomes" id="UP000694865">
    <property type="component" value="Unplaced"/>
</dbReference>
<keyword evidence="1" id="KW-0175">Coiled coil</keyword>
<evidence type="ECO:0000256" key="2">
    <source>
        <dbReference type="SAM" id="MobiDB-lite"/>
    </source>
</evidence>
<dbReference type="GeneID" id="102807895"/>
<protein>
    <submittedName>
        <fullName evidence="4">Serine/arginine repetitive matrix protein 2-like</fullName>
    </submittedName>
</protein>
<feature type="compositionally biased region" description="Polar residues" evidence="2">
    <location>
        <begin position="708"/>
        <end position="735"/>
    </location>
</feature>
<feature type="compositionally biased region" description="Polar residues" evidence="2">
    <location>
        <begin position="170"/>
        <end position="192"/>
    </location>
</feature>
<feature type="compositionally biased region" description="Basic and acidic residues" evidence="2">
    <location>
        <begin position="381"/>
        <end position="394"/>
    </location>
</feature>
<feature type="region of interest" description="Disordered" evidence="2">
    <location>
        <begin position="699"/>
        <end position="740"/>
    </location>
</feature>
<feature type="region of interest" description="Disordered" evidence="2">
    <location>
        <begin position="930"/>
        <end position="953"/>
    </location>
</feature>
<evidence type="ECO:0000313" key="3">
    <source>
        <dbReference type="Proteomes" id="UP000694865"/>
    </source>
</evidence>
<sequence length="1175" mass="133027">MILCENTEDEQTGPGNQESETPEGPRSTERSSPSLFLRKTPPGTGDELLDVLEAIGQECNDLRKELSESKNREISLEKELLNYSITTRSSTEDDKVISKLVQELEMLRGENRRLYREAANAKNSNSHDRKSVEALQRTVERLQNQVDQLNSENFAFKFKQRLKEVHTEKLQSATRDQIQDDLSSSKEGSPQSEDLDGSRHIEGLPDTTNIRELKQHLASAKYETEMLRNKLDSTNSDMTSKLNQTFEDLKTTKHESQRLEQENKLLKMASETNKSEIVSLSVKCEHLQNALIEAEQRNNRVSAQLSELQTEFGCDPDSTPRRIKRENAILKEKLQIAEEDREILKQELKNYRLTQSILGMSNSYQQRYMGSTGLVPMETTNREKESFHNARNETDIDYMSVGKDVHRRSAEKPPLGRDIKMMSKQDVSPSPKNRRMTQDRSPARLEQGRHERSPSRQELGRQDRSPARQEHGRHVEDNSARQEKGRERSPARKDQSRERSPARKDQSREKSPARKDQSRERSPGRKDQSRSRERSREREKTPQRDRSPTRDDIHGQEIYNIPLLAVNANENDDSDSDGLSERSFRAEDFINEFDNETKDTARKREIEQWLREEAQKELDLTSRTEKETSFSSEKKIHYGKLPTPEASRTKSKFDDLSFLSQSDLEVIYGKLPNTNISLPSSTTTTVLFPVTTATYTSTRQHASKDYRTYSSSQSKPQTSTIPASSNTTNTKQVSTAPPKKPIFDWKFERNPFSATATSKPHYDTELLTSSYSGKHDSHSVSGPKAVTKTTISEKTSSQLWYEKEPFLLPMVTTEVQDEVHERKYELFPKEVPSPDDDDSLKGSYEELPNPRLTSLVTKPNYDRYTQGKHFQTSSTAPIKTAAGYQQLPTRTKHTLSGAQYDGKHLHSTAVSMTTTMPAPRMSFSNRYLANGHLPSEQRPEKSADKVTFGKLPENTGMPITPGYADYSTKFDLFPKKESASALERKNDSNSIYLKKYSRPASRESHKTLSSENIHDSSTRPTVTKATSSNRPAVAGSDVSTNGPLTLSELEESPKKSNSSNAAKNQYTYGESVQMSNQKFNSSEPAADRYTTDKPGHTSNQKTIKAETGTNFVGYKYGSSNLLDTPSVPLPTVTGLGIETGDSGSLLLDKFRDISLTSEQQEYANSLISKYVGMVH</sequence>
<feature type="compositionally biased region" description="Basic and acidic residues" evidence="2">
    <location>
        <begin position="436"/>
        <end position="555"/>
    </location>
</feature>
<feature type="compositionally biased region" description="Basic and acidic residues" evidence="2">
    <location>
        <begin position="196"/>
        <end position="206"/>
    </location>
</feature>
<organism evidence="3 4">
    <name type="scientific">Saccoglossus kowalevskii</name>
    <name type="common">Acorn worm</name>
    <dbReference type="NCBI Taxonomy" id="10224"/>
    <lineage>
        <taxon>Eukaryota</taxon>
        <taxon>Metazoa</taxon>
        <taxon>Hemichordata</taxon>
        <taxon>Enteropneusta</taxon>
        <taxon>Harrimaniidae</taxon>
        <taxon>Saccoglossus</taxon>
    </lineage>
</organism>
<feature type="compositionally biased region" description="Basic and acidic residues" evidence="2">
    <location>
        <begin position="1085"/>
        <end position="1095"/>
    </location>
</feature>
<feature type="region of interest" description="Disordered" evidence="2">
    <location>
        <begin position="1"/>
        <end position="46"/>
    </location>
</feature>
<feature type="compositionally biased region" description="Low complexity" evidence="2">
    <location>
        <begin position="1055"/>
        <end position="1064"/>
    </location>
</feature>
<gene>
    <name evidence="4" type="primary">LOC102807895</name>
</gene>
<name>A0ABM0LYJ7_SACKO</name>
<feature type="compositionally biased region" description="Polar residues" evidence="2">
    <location>
        <begin position="1018"/>
        <end position="1030"/>
    </location>
</feature>
<feature type="compositionally biased region" description="Basic and acidic residues" evidence="2">
    <location>
        <begin position="1000"/>
        <end position="1017"/>
    </location>
</feature>
<evidence type="ECO:0000256" key="1">
    <source>
        <dbReference type="SAM" id="Coils"/>
    </source>
</evidence>
<evidence type="ECO:0000313" key="4">
    <source>
        <dbReference type="RefSeq" id="XP_006812838.1"/>
    </source>
</evidence>
<dbReference type="RefSeq" id="XP_006812838.1">
    <property type="nucleotide sequence ID" value="XM_006812775.1"/>
</dbReference>
<feature type="compositionally biased region" description="Acidic residues" evidence="2">
    <location>
        <begin position="1"/>
        <end position="11"/>
    </location>
</feature>
<feature type="region of interest" description="Disordered" evidence="2">
    <location>
        <begin position="381"/>
        <end position="558"/>
    </location>
</feature>
<feature type="compositionally biased region" description="Basic and acidic residues" evidence="2">
    <location>
        <begin position="935"/>
        <end position="944"/>
    </location>
</feature>
<proteinExistence type="predicted"/>
<accession>A0ABM0LYJ7</accession>